<evidence type="ECO:0000313" key="2">
    <source>
        <dbReference type="Proteomes" id="UP000789860"/>
    </source>
</evidence>
<organism evidence="1 2">
    <name type="scientific">Scutellospora calospora</name>
    <dbReference type="NCBI Taxonomy" id="85575"/>
    <lineage>
        <taxon>Eukaryota</taxon>
        <taxon>Fungi</taxon>
        <taxon>Fungi incertae sedis</taxon>
        <taxon>Mucoromycota</taxon>
        <taxon>Glomeromycotina</taxon>
        <taxon>Glomeromycetes</taxon>
        <taxon>Diversisporales</taxon>
        <taxon>Gigasporaceae</taxon>
        <taxon>Scutellospora</taxon>
    </lineage>
</organism>
<comment type="caution">
    <text evidence="1">The sequence shown here is derived from an EMBL/GenBank/DDBJ whole genome shotgun (WGS) entry which is preliminary data.</text>
</comment>
<gene>
    <name evidence="1" type="ORF">SCALOS_LOCUS7008</name>
</gene>
<evidence type="ECO:0000313" key="1">
    <source>
        <dbReference type="EMBL" id="CAG8603506.1"/>
    </source>
</evidence>
<dbReference type="Proteomes" id="UP000789860">
    <property type="component" value="Unassembled WGS sequence"/>
</dbReference>
<accession>A0ACA9MNB3</accession>
<proteinExistence type="predicted"/>
<protein>
    <submittedName>
        <fullName evidence="1">3283_t:CDS:1</fullName>
    </submittedName>
</protein>
<sequence length="549" mass="61796">MDTSIEQSLITLTTNPPIHNSVGIDSRDVGTPDNWIPRHPEMIRLTGKHPFNAEAPLSLLMEQGFITPNSLHYVRNHGPVPKLKWETHRLTVDGLVSKPLTLSMDNIESLPYKEFPVTLCCAGNRRKEQNMIKQTKGFNWGAAATSCAIWKGVPLSHILKLAGVEDGTHNKPRYVCFAGCDKLPNGYYGTSIPLEWAMNDANDVILAYGMNGERLPPDHGYPLRALIPGCIGGRMVKWLSSITVSDKESDSYYHYYDNRVLPPEYDMERATKEKIWYNPDYIINKLNINSAITTPAHNEQISLSSFVSTKEYTIKGYAYTGGGHKVTRVEISLDGGKKWLLANLTQPELEHPAVLNRGINPIPRFWCWSFWSISVPLYSFIRCEEIAVRAWDASHNTQPQEPTWNVMGMMNNCHFRVKVNTVSQGKEFFLAFQHPTQPGNNPGGWMVKPEPLPLKTAMVTGLSTTNNKKYSINQVEKHNAEGDCWIIIDKKVYDCTKFLKVHPGGIDAILINAGKDVTDEFNAIHSNRARSKLTNFYIGDLSEIPQAKI</sequence>
<keyword evidence="2" id="KW-1185">Reference proteome</keyword>
<dbReference type="EMBL" id="CAJVPM010014806">
    <property type="protein sequence ID" value="CAG8603506.1"/>
    <property type="molecule type" value="Genomic_DNA"/>
</dbReference>
<reference evidence="1" key="1">
    <citation type="submission" date="2021-06" db="EMBL/GenBank/DDBJ databases">
        <authorList>
            <person name="Kallberg Y."/>
            <person name="Tangrot J."/>
            <person name="Rosling A."/>
        </authorList>
    </citation>
    <scope>NUCLEOTIDE SEQUENCE</scope>
    <source>
        <strain evidence="1">AU212A</strain>
    </source>
</reference>
<name>A0ACA9MNB3_9GLOM</name>